<dbReference type="GO" id="GO:0005829">
    <property type="term" value="C:cytosol"/>
    <property type="evidence" value="ECO:0007669"/>
    <property type="project" value="TreeGrafter"/>
</dbReference>
<proteinExistence type="inferred from homology"/>
<dbReference type="InterPro" id="IPR005580">
    <property type="entry name" value="DbpA/CsdA_RNA-bd_dom"/>
</dbReference>
<dbReference type="GO" id="GO:0003724">
    <property type="term" value="F:RNA helicase activity"/>
    <property type="evidence" value="ECO:0007669"/>
    <property type="project" value="TreeGrafter"/>
</dbReference>
<dbReference type="Proteomes" id="UP000481327">
    <property type="component" value="Unassembled WGS sequence"/>
</dbReference>
<dbReference type="Pfam" id="PF03880">
    <property type="entry name" value="DbpA"/>
    <property type="match status" value="1"/>
</dbReference>
<dbReference type="OrthoDB" id="9805696at2"/>
<feature type="compositionally biased region" description="Low complexity" evidence="7">
    <location>
        <begin position="542"/>
        <end position="556"/>
    </location>
</feature>
<dbReference type="InterPro" id="IPR012677">
    <property type="entry name" value="Nucleotide-bd_a/b_plait_sf"/>
</dbReference>
<comment type="caution">
    <text evidence="10">The sequence shown here is derived from an EMBL/GenBank/DDBJ whole genome shotgun (WGS) entry which is preliminary data.</text>
</comment>
<dbReference type="SUPFAM" id="SSF52540">
    <property type="entry name" value="P-loop containing nucleoside triphosphate hydrolases"/>
    <property type="match status" value="1"/>
</dbReference>
<dbReference type="Gene3D" id="3.30.70.330">
    <property type="match status" value="1"/>
</dbReference>
<feature type="region of interest" description="Disordered" evidence="7">
    <location>
        <begin position="517"/>
        <end position="592"/>
    </location>
</feature>
<dbReference type="GO" id="GO:0005524">
    <property type="term" value="F:ATP binding"/>
    <property type="evidence" value="ECO:0007669"/>
    <property type="project" value="UniProtKB-KW"/>
</dbReference>
<keyword evidence="4 6" id="KW-0067">ATP-binding</keyword>
<name>A0A7C9KXW2_9SPHN</name>
<feature type="domain" description="Helicase C-terminal" evidence="9">
    <location>
        <begin position="229"/>
        <end position="377"/>
    </location>
</feature>
<evidence type="ECO:0000259" key="8">
    <source>
        <dbReference type="PROSITE" id="PS51192"/>
    </source>
</evidence>
<keyword evidence="1 6" id="KW-0547">Nucleotide-binding</keyword>
<dbReference type="EMBL" id="WIOL01000004">
    <property type="protein sequence ID" value="MQT17842.1"/>
    <property type="molecule type" value="Genomic_DNA"/>
</dbReference>
<dbReference type="InterPro" id="IPR011545">
    <property type="entry name" value="DEAD/DEAH_box_helicase_dom"/>
</dbReference>
<dbReference type="CDD" id="cd00268">
    <property type="entry name" value="DEADc"/>
    <property type="match status" value="1"/>
</dbReference>
<dbReference type="CDD" id="cd18787">
    <property type="entry name" value="SF2_C_DEAD"/>
    <property type="match status" value="1"/>
</dbReference>
<dbReference type="InterPro" id="IPR014001">
    <property type="entry name" value="Helicase_ATP-bd"/>
</dbReference>
<feature type="domain" description="Helicase ATP-binding" evidence="8">
    <location>
        <begin position="30"/>
        <end position="206"/>
    </location>
</feature>
<dbReference type="RefSeq" id="WP_152578320.1">
    <property type="nucleotide sequence ID" value="NZ_JAATJI010000001.1"/>
</dbReference>
<dbReference type="InterPro" id="IPR000629">
    <property type="entry name" value="RNA-helicase_DEAD-box_CS"/>
</dbReference>
<dbReference type="PROSITE" id="PS51194">
    <property type="entry name" value="HELICASE_CTER"/>
    <property type="match status" value="1"/>
</dbReference>
<dbReference type="Pfam" id="PF00270">
    <property type="entry name" value="DEAD"/>
    <property type="match status" value="1"/>
</dbReference>
<evidence type="ECO:0000256" key="3">
    <source>
        <dbReference type="ARBA" id="ARBA00022806"/>
    </source>
</evidence>
<evidence type="ECO:0000313" key="10">
    <source>
        <dbReference type="EMBL" id="MQT17842.1"/>
    </source>
</evidence>
<evidence type="ECO:0000259" key="9">
    <source>
        <dbReference type="PROSITE" id="PS51194"/>
    </source>
</evidence>
<dbReference type="InterPro" id="IPR050079">
    <property type="entry name" value="DEAD_box_RNA_helicase"/>
</dbReference>
<dbReference type="InterPro" id="IPR001650">
    <property type="entry name" value="Helicase_C-like"/>
</dbReference>
<evidence type="ECO:0000256" key="2">
    <source>
        <dbReference type="ARBA" id="ARBA00022801"/>
    </source>
</evidence>
<accession>A0A7C9KXW2</accession>
<gene>
    <name evidence="10" type="ORF">F3168_11300</name>
</gene>
<dbReference type="InterPro" id="IPR044742">
    <property type="entry name" value="DEAD/DEAH_RhlB"/>
</dbReference>
<evidence type="ECO:0000313" key="11">
    <source>
        <dbReference type="Proteomes" id="UP000481327"/>
    </source>
</evidence>
<dbReference type="Gene3D" id="3.40.50.300">
    <property type="entry name" value="P-loop containing nucleotide triphosphate hydrolases"/>
    <property type="match status" value="2"/>
</dbReference>
<keyword evidence="3 6" id="KW-0347">Helicase</keyword>
<feature type="compositionally biased region" description="Low complexity" evidence="7">
    <location>
        <begin position="563"/>
        <end position="574"/>
    </location>
</feature>
<keyword evidence="2 6" id="KW-0378">Hydrolase</keyword>
<reference evidence="10 11" key="1">
    <citation type="submission" date="2019-09" db="EMBL/GenBank/DDBJ databases">
        <title>Polymorphobacter sp. isolated from a lake in China.</title>
        <authorList>
            <person name="Liu Z."/>
        </authorList>
    </citation>
    <scope>NUCLEOTIDE SEQUENCE [LARGE SCALE GENOMIC DNA]</scope>
    <source>
        <strain evidence="10 11">D40P</strain>
    </source>
</reference>
<dbReference type="PROSITE" id="PS00039">
    <property type="entry name" value="DEAD_ATP_HELICASE"/>
    <property type="match status" value="1"/>
</dbReference>
<dbReference type="PROSITE" id="PS51192">
    <property type="entry name" value="HELICASE_ATP_BIND_1"/>
    <property type="match status" value="1"/>
</dbReference>
<keyword evidence="11" id="KW-1185">Reference proteome</keyword>
<dbReference type="Pfam" id="PF00271">
    <property type="entry name" value="Helicase_C"/>
    <property type="match status" value="1"/>
</dbReference>
<dbReference type="InterPro" id="IPR027417">
    <property type="entry name" value="P-loop_NTPase"/>
</dbReference>
<dbReference type="CDD" id="cd12252">
    <property type="entry name" value="RRM_DbpA"/>
    <property type="match status" value="1"/>
</dbReference>
<protein>
    <submittedName>
        <fullName evidence="10">DEAD/DEAH box helicase</fullName>
    </submittedName>
</protein>
<evidence type="ECO:0000256" key="4">
    <source>
        <dbReference type="ARBA" id="ARBA00022840"/>
    </source>
</evidence>
<dbReference type="SMART" id="SM00490">
    <property type="entry name" value="HELICc"/>
    <property type="match status" value="1"/>
</dbReference>
<dbReference type="AlphaFoldDB" id="A0A7C9KXW2"/>
<dbReference type="GO" id="GO:0016787">
    <property type="term" value="F:hydrolase activity"/>
    <property type="evidence" value="ECO:0007669"/>
    <property type="project" value="UniProtKB-KW"/>
</dbReference>
<feature type="compositionally biased region" description="Basic and acidic residues" evidence="7">
    <location>
        <begin position="517"/>
        <end position="526"/>
    </location>
</feature>
<evidence type="ECO:0000256" key="1">
    <source>
        <dbReference type="ARBA" id="ARBA00022741"/>
    </source>
</evidence>
<evidence type="ECO:0000256" key="7">
    <source>
        <dbReference type="SAM" id="MobiDB-lite"/>
    </source>
</evidence>
<sequence>MPFETLPPLLTEALTARGYAAPTPVQAAVIQPEAEGRDLLVSAQTGSGKTVAFGMAMAAQLLGDDGRTDRPGAPLVIVIAPTRELALQVSRELIWLYAKTGARIATCVGGMDASKERKMLGQGAHIVVGTPGRLRDHLERGALNLGQIRVAVLDEADEMLDMGFREDLEQILDATPDARRTFMFSATLPKPIVALAKRYQKDALRISTVGEDRGHGDIAYQAVTVAPADIENAVVNLLRFHEAPTAMLFCATRDNVRHLHASLIERGFDAVALSGEHSQSERNQALQALRDRRARICVATDVASRGIDLPNLSLVIHVELPRDAEILQHRSGRTGRAGKKGTAVLIVPYPARRRVDAMLRGARINAEWLPVPSTNDIRRNDHERLLSALLEVPAEIDDEDRALADRLLAERSPQDIAAALVRMHRSKMPAVEELLDNSTPAPRAARSDAPRDGFEDTVWFRMDVGRRLNADPRWLLPLICRRGHVTKNEIGAIRIGPEETMFEIPRGLANRFSEALHRTEGEDRSPEGGIRIIPADGPPAPQRSGPRPGGARPNRPVLVRPLGPEGRPTHTGPRGPRPGPANPTQRGKFRQG</sequence>
<evidence type="ECO:0000256" key="6">
    <source>
        <dbReference type="RuleBase" id="RU000492"/>
    </source>
</evidence>
<organism evidence="10 11">
    <name type="scientific">Sandarakinorhabdus fusca</name>
    <dbReference type="NCBI Taxonomy" id="1439888"/>
    <lineage>
        <taxon>Bacteria</taxon>
        <taxon>Pseudomonadati</taxon>
        <taxon>Pseudomonadota</taxon>
        <taxon>Alphaproteobacteria</taxon>
        <taxon>Sphingomonadales</taxon>
        <taxon>Sphingosinicellaceae</taxon>
        <taxon>Sandarakinorhabdus</taxon>
    </lineage>
</organism>
<dbReference type="GO" id="GO:0003676">
    <property type="term" value="F:nucleic acid binding"/>
    <property type="evidence" value="ECO:0007669"/>
    <property type="project" value="InterPro"/>
</dbReference>
<dbReference type="SMART" id="SM00487">
    <property type="entry name" value="DEXDc"/>
    <property type="match status" value="1"/>
</dbReference>
<evidence type="ECO:0000256" key="5">
    <source>
        <dbReference type="ARBA" id="ARBA00038437"/>
    </source>
</evidence>
<dbReference type="PANTHER" id="PTHR47959">
    <property type="entry name" value="ATP-DEPENDENT RNA HELICASE RHLE-RELATED"/>
    <property type="match status" value="1"/>
</dbReference>
<dbReference type="PANTHER" id="PTHR47959:SF1">
    <property type="entry name" value="ATP-DEPENDENT RNA HELICASE DBPA"/>
    <property type="match status" value="1"/>
</dbReference>
<comment type="similarity">
    <text evidence="5 6">Belongs to the DEAD box helicase family.</text>
</comment>